<dbReference type="Proteomes" id="UP000307943">
    <property type="component" value="Unassembled WGS sequence"/>
</dbReference>
<dbReference type="PROSITE" id="PS51462">
    <property type="entry name" value="NUDIX"/>
    <property type="match status" value="1"/>
</dbReference>
<dbReference type="GO" id="GO:0016787">
    <property type="term" value="F:hydrolase activity"/>
    <property type="evidence" value="ECO:0007669"/>
    <property type="project" value="UniProtKB-KW"/>
</dbReference>
<name>A0A5C4T2R8_9BACL</name>
<comment type="caution">
    <text evidence="3">The sequence shown here is derived from an EMBL/GenBank/DDBJ whole genome shotgun (WGS) entry which is preliminary data.</text>
</comment>
<dbReference type="Pfam" id="PF00293">
    <property type="entry name" value="NUDIX"/>
    <property type="match status" value="1"/>
</dbReference>
<proteinExistence type="inferred from homology"/>
<keyword evidence="3" id="KW-0378">Hydrolase</keyword>
<keyword evidence="4" id="KW-1185">Reference proteome</keyword>
<reference evidence="3 4" key="1">
    <citation type="submission" date="2019-05" db="EMBL/GenBank/DDBJ databases">
        <title>We sequenced the genome of Paenibacillus hemerocallicola KCTC 33185 for further insight into its adaptation and study the phylogeny of Paenibacillus.</title>
        <authorList>
            <person name="Narsing Rao M.P."/>
        </authorList>
    </citation>
    <scope>NUCLEOTIDE SEQUENCE [LARGE SCALE GENOMIC DNA]</scope>
    <source>
        <strain evidence="3 4">KCTC 33185</strain>
    </source>
</reference>
<dbReference type="InterPro" id="IPR015797">
    <property type="entry name" value="NUDIX_hydrolase-like_dom_sf"/>
</dbReference>
<dbReference type="OrthoDB" id="369191at2"/>
<evidence type="ECO:0000256" key="1">
    <source>
        <dbReference type="ARBA" id="ARBA00005582"/>
    </source>
</evidence>
<sequence length="213" mass="24615">MPPVYARIERNRQPLLVRYRLAKKERHPALFEGCVTNMDKAEAVMNDKEVWHRHLGSYGICHSEGKLLVIRKRGGPYTRRYDLPGGSLEPLQSLQQTVEREFIEESGIRINIKRCLGTRDYVVAWRRENFDHTHCHHIAILYEALYADGDVANSPNIDDSDGAEWIDMDKLQLEDASPLVRDAVHWIRTGHLPVEAARFDDWKFGGTSACRRH</sequence>
<dbReference type="AlphaFoldDB" id="A0A5C4T2R8"/>
<dbReference type="SUPFAM" id="SSF55811">
    <property type="entry name" value="Nudix"/>
    <property type="match status" value="1"/>
</dbReference>
<dbReference type="Gene3D" id="3.90.79.10">
    <property type="entry name" value="Nucleoside Triphosphate Pyrophosphohydrolase"/>
    <property type="match status" value="1"/>
</dbReference>
<accession>A0A5C4T2R8</accession>
<evidence type="ECO:0000313" key="4">
    <source>
        <dbReference type="Proteomes" id="UP000307943"/>
    </source>
</evidence>
<gene>
    <name evidence="3" type="ORF">FE784_27360</name>
</gene>
<dbReference type="PANTHER" id="PTHR43736:SF1">
    <property type="entry name" value="DIHYDRONEOPTERIN TRIPHOSPHATE DIPHOSPHATASE"/>
    <property type="match status" value="1"/>
</dbReference>
<evidence type="ECO:0000259" key="2">
    <source>
        <dbReference type="PROSITE" id="PS51462"/>
    </source>
</evidence>
<feature type="domain" description="Nudix hydrolase" evidence="2">
    <location>
        <begin position="50"/>
        <end position="188"/>
    </location>
</feature>
<dbReference type="EMBL" id="VDCQ01000048">
    <property type="protein sequence ID" value="TNJ63125.1"/>
    <property type="molecule type" value="Genomic_DNA"/>
</dbReference>
<evidence type="ECO:0000313" key="3">
    <source>
        <dbReference type="EMBL" id="TNJ63125.1"/>
    </source>
</evidence>
<dbReference type="InterPro" id="IPR000086">
    <property type="entry name" value="NUDIX_hydrolase_dom"/>
</dbReference>
<comment type="similarity">
    <text evidence="1">Belongs to the Nudix hydrolase family.</text>
</comment>
<dbReference type="PANTHER" id="PTHR43736">
    <property type="entry name" value="ADP-RIBOSE PYROPHOSPHATASE"/>
    <property type="match status" value="1"/>
</dbReference>
<protein>
    <submittedName>
        <fullName evidence="3">NUDIX hydrolase</fullName>
    </submittedName>
</protein>
<organism evidence="3 4">
    <name type="scientific">Paenibacillus hemerocallicola</name>
    <dbReference type="NCBI Taxonomy" id="1172614"/>
    <lineage>
        <taxon>Bacteria</taxon>
        <taxon>Bacillati</taxon>
        <taxon>Bacillota</taxon>
        <taxon>Bacilli</taxon>
        <taxon>Bacillales</taxon>
        <taxon>Paenibacillaceae</taxon>
        <taxon>Paenibacillus</taxon>
    </lineage>
</organism>